<dbReference type="Proteomes" id="UP000034112">
    <property type="component" value="Unassembled WGS sequence"/>
</dbReference>
<evidence type="ECO:0000256" key="1">
    <source>
        <dbReference type="SAM" id="MobiDB-lite"/>
    </source>
</evidence>
<dbReference type="OrthoDB" id="5243788at2759"/>
<evidence type="ECO:0000313" key="2">
    <source>
        <dbReference type="EMBL" id="KKP02002.1"/>
    </source>
</evidence>
<feature type="region of interest" description="Disordered" evidence="1">
    <location>
        <begin position="43"/>
        <end position="64"/>
    </location>
</feature>
<sequence length="342" mass="38052">MSAVSAVINPVTADRPSSVGDKRVLIFSATSKYNTVSFEQRKLRTAEKTPRRHDGMSGAPLSQKVKNPSSLVTINYDDTAFVYGVTLYTPPKTGETTPESVAVLSLFHPVHQHVAKDEDGNKIVVPNGFIAGCTDNQHLWIYYQSKSPDGKNVIIKRSEVSGATANITNLSVEHVLEKTWLGAFYDGKSQWVVFQSDNFRLTVFNANKGKDSDIDDDEKTFMPYTPIACTFVPTEKIDPSKVPSFKPNANVLGRAFVYYLYKHGGNNILQRRYADIEDKKYAPDWKGPIEAGNGPQAVQATAQMSVVVDHEQQCNWIYTLMEESDTVSAIRDNWAADSNEEK</sequence>
<feature type="compositionally biased region" description="Basic and acidic residues" evidence="1">
    <location>
        <begin position="43"/>
        <end position="55"/>
    </location>
</feature>
<comment type="caution">
    <text evidence="2">The sequence shown here is derived from an EMBL/GenBank/DDBJ whole genome shotgun (WGS) entry which is preliminary data.</text>
</comment>
<evidence type="ECO:0008006" key="4">
    <source>
        <dbReference type="Google" id="ProtNLM"/>
    </source>
</evidence>
<dbReference type="AlphaFoldDB" id="A0A0F9ZP15"/>
<reference evidence="3" key="1">
    <citation type="journal article" date="2015" name="Genome Announc.">
        <title>Draft whole-genome sequence of the biocontrol agent Trichoderma harzianum T6776.</title>
        <authorList>
            <person name="Baroncelli R."/>
            <person name="Piaggeschi G."/>
            <person name="Fiorini L."/>
            <person name="Bertolini E."/>
            <person name="Zapparata A."/>
            <person name="Pe M.E."/>
            <person name="Sarrocco S."/>
            <person name="Vannacci G."/>
        </authorList>
    </citation>
    <scope>NUCLEOTIDE SEQUENCE [LARGE SCALE GENOMIC DNA]</scope>
    <source>
        <strain evidence="3">T6776</strain>
    </source>
</reference>
<gene>
    <name evidence="2" type="ORF">THAR02_05882</name>
</gene>
<dbReference type="EMBL" id="JOKZ01000169">
    <property type="protein sequence ID" value="KKP02002.1"/>
    <property type="molecule type" value="Genomic_DNA"/>
</dbReference>
<organism evidence="2 3">
    <name type="scientific">Trichoderma harzianum</name>
    <name type="common">Hypocrea lixii</name>
    <dbReference type="NCBI Taxonomy" id="5544"/>
    <lineage>
        <taxon>Eukaryota</taxon>
        <taxon>Fungi</taxon>
        <taxon>Dikarya</taxon>
        <taxon>Ascomycota</taxon>
        <taxon>Pezizomycotina</taxon>
        <taxon>Sordariomycetes</taxon>
        <taxon>Hypocreomycetidae</taxon>
        <taxon>Hypocreales</taxon>
        <taxon>Hypocreaceae</taxon>
        <taxon>Trichoderma</taxon>
    </lineage>
</organism>
<protein>
    <recommendedName>
        <fullName evidence="4">Fucose-specific lectin</fullName>
    </recommendedName>
</protein>
<evidence type="ECO:0000313" key="3">
    <source>
        <dbReference type="Proteomes" id="UP000034112"/>
    </source>
</evidence>
<accession>A0A0F9ZP15</accession>
<proteinExistence type="predicted"/>
<name>A0A0F9ZP15_TRIHA</name>